<evidence type="ECO:0000313" key="2">
    <source>
        <dbReference type="Proteomes" id="UP000231987"/>
    </source>
</evidence>
<dbReference type="EMBL" id="NJGD01000008">
    <property type="protein sequence ID" value="PJR13959.1"/>
    <property type="molecule type" value="Genomic_DNA"/>
</dbReference>
<comment type="caution">
    <text evidence="1">The sequence shown here is derived from an EMBL/GenBank/DDBJ whole genome shotgun (WGS) entry which is preliminary data.</text>
</comment>
<dbReference type="AlphaFoldDB" id="A0A2J0Z0A9"/>
<dbReference type="InterPro" id="IPR004174">
    <property type="entry name" value="GpW"/>
</dbReference>
<dbReference type="Proteomes" id="UP000231987">
    <property type="component" value="Unassembled WGS sequence"/>
</dbReference>
<dbReference type="SUPFAM" id="SSF64210">
    <property type="entry name" value="Head-to-tail joining protein W, gpW"/>
    <property type="match status" value="1"/>
</dbReference>
<name>A0A2J0Z0A9_RHIML</name>
<dbReference type="RefSeq" id="WP_014526797.1">
    <property type="nucleotide sequence ID" value="NZ_CP136288.1"/>
</dbReference>
<evidence type="ECO:0000313" key="1">
    <source>
        <dbReference type="EMBL" id="PJR13959.1"/>
    </source>
</evidence>
<sequence length="78" mass="8737">MALTEQERAVLLARLDEAREALHQMEIGRAEVSLSYNGESVTYAATNIGALRQYVRDLEAKLGLRRFARARSRGVIFG</sequence>
<dbReference type="GO" id="GO:0019058">
    <property type="term" value="P:viral life cycle"/>
    <property type="evidence" value="ECO:0007669"/>
    <property type="project" value="InterPro"/>
</dbReference>
<gene>
    <name evidence="1" type="ORF">CEJ86_19660</name>
</gene>
<organism evidence="1 2">
    <name type="scientific">Rhizobium meliloti</name>
    <name type="common">Ensifer meliloti</name>
    <name type="synonym">Sinorhizobium meliloti</name>
    <dbReference type="NCBI Taxonomy" id="382"/>
    <lineage>
        <taxon>Bacteria</taxon>
        <taxon>Pseudomonadati</taxon>
        <taxon>Pseudomonadota</taxon>
        <taxon>Alphaproteobacteria</taxon>
        <taxon>Hyphomicrobiales</taxon>
        <taxon>Rhizobiaceae</taxon>
        <taxon>Sinorhizobium/Ensifer group</taxon>
        <taxon>Sinorhizobium</taxon>
    </lineage>
</organism>
<proteinExistence type="predicted"/>
<protein>
    <submittedName>
        <fullName evidence="1">Phage tail protein</fullName>
    </submittedName>
</protein>
<accession>A0A2J0Z0A9</accession>
<dbReference type="InterPro" id="IPR036626">
    <property type="entry name" value="GpW_sf"/>
</dbReference>
<dbReference type="Gene3D" id="3.30.1580.10">
    <property type="entry name" value="Head-to-tail joining protein W"/>
    <property type="match status" value="1"/>
</dbReference>
<dbReference type="Pfam" id="PF02831">
    <property type="entry name" value="gpW"/>
    <property type="match status" value="1"/>
</dbReference>
<reference evidence="1 2" key="1">
    <citation type="submission" date="2017-06" db="EMBL/GenBank/DDBJ databases">
        <title>Ensifer strains isolated from leguminous trees and herbs display diverse denitrification phenotypes with some acting as strong N2O sinks.</title>
        <authorList>
            <person name="Woliy K."/>
            <person name="Mania D."/>
            <person name="Bakken L.R."/>
            <person name="Frostegard A."/>
        </authorList>
    </citation>
    <scope>NUCLEOTIDE SEQUENCE [LARGE SCALE GENOMIC DNA]</scope>
    <source>
        <strain evidence="1 2">AC50a</strain>
    </source>
</reference>